<evidence type="ECO:0000313" key="4">
    <source>
        <dbReference type="Proteomes" id="UP000824120"/>
    </source>
</evidence>
<gene>
    <name evidence="3" type="ORF">H5410_057688</name>
</gene>
<keyword evidence="1" id="KW-0645">Protease</keyword>
<evidence type="ECO:0000256" key="2">
    <source>
        <dbReference type="SAM" id="Phobius"/>
    </source>
</evidence>
<reference evidence="3 4" key="1">
    <citation type="submission" date="2020-09" db="EMBL/GenBank/DDBJ databases">
        <title>De no assembly of potato wild relative species, Solanum commersonii.</title>
        <authorList>
            <person name="Cho K."/>
        </authorList>
    </citation>
    <scope>NUCLEOTIDE SEQUENCE [LARGE SCALE GENOMIC DNA]</scope>
    <source>
        <strain evidence="3">LZ3.2</strain>
        <tissue evidence="3">Leaf</tissue>
    </source>
</reference>
<sequence>MARQDQFGIPDGEEFNRMKEENDNLLFVTKPERLSIMEGSSISNHEVWGLRQGKEPQYFKSAFLGYTFGLALTIFVMNWFQAAQLLEFDEGKTKDAEEADAKESKKIIASGSKSFNLYIVDFSMKKEDYILVVTS</sequence>
<keyword evidence="2" id="KW-0812">Transmembrane</keyword>
<keyword evidence="2" id="KW-0472">Membrane</keyword>
<evidence type="ECO:0000313" key="3">
    <source>
        <dbReference type="EMBL" id="KAG5577554.1"/>
    </source>
</evidence>
<keyword evidence="2" id="KW-1133">Transmembrane helix</keyword>
<protein>
    <submittedName>
        <fullName evidence="3">Uncharacterized protein</fullName>
    </submittedName>
</protein>
<dbReference type="InterPro" id="IPR007369">
    <property type="entry name" value="Peptidase_A22B_SPP"/>
</dbReference>
<dbReference type="GO" id="GO:0042500">
    <property type="term" value="F:aspartic endopeptidase activity, intramembrane cleaving"/>
    <property type="evidence" value="ECO:0007669"/>
    <property type="project" value="InterPro"/>
</dbReference>
<feature type="transmembrane region" description="Helical" evidence="2">
    <location>
        <begin position="61"/>
        <end position="80"/>
    </location>
</feature>
<organism evidence="3 4">
    <name type="scientific">Solanum commersonii</name>
    <name type="common">Commerson's wild potato</name>
    <name type="synonym">Commerson's nightshade</name>
    <dbReference type="NCBI Taxonomy" id="4109"/>
    <lineage>
        <taxon>Eukaryota</taxon>
        <taxon>Viridiplantae</taxon>
        <taxon>Streptophyta</taxon>
        <taxon>Embryophyta</taxon>
        <taxon>Tracheophyta</taxon>
        <taxon>Spermatophyta</taxon>
        <taxon>Magnoliopsida</taxon>
        <taxon>eudicotyledons</taxon>
        <taxon>Gunneridae</taxon>
        <taxon>Pentapetalae</taxon>
        <taxon>asterids</taxon>
        <taxon>lamiids</taxon>
        <taxon>Solanales</taxon>
        <taxon>Solanaceae</taxon>
        <taxon>Solanoideae</taxon>
        <taxon>Solaneae</taxon>
        <taxon>Solanum</taxon>
    </lineage>
</organism>
<proteinExistence type="predicted"/>
<keyword evidence="1" id="KW-0378">Hydrolase</keyword>
<keyword evidence="4" id="KW-1185">Reference proteome</keyword>
<comment type="caution">
    <text evidence="3">The sequence shown here is derived from an EMBL/GenBank/DDBJ whole genome shotgun (WGS) entry which is preliminary data.</text>
</comment>
<accession>A0A9J5WPP2</accession>
<dbReference type="Proteomes" id="UP000824120">
    <property type="component" value="Chromosome 11"/>
</dbReference>
<dbReference type="Pfam" id="PF04258">
    <property type="entry name" value="Peptidase_A22B"/>
    <property type="match status" value="1"/>
</dbReference>
<dbReference type="GO" id="GO:0006508">
    <property type="term" value="P:proteolysis"/>
    <property type="evidence" value="ECO:0007669"/>
    <property type="project" value="UniProtKB-KW"/>
</dbReference>
<evidence type="ECO:0000256" key="1">
    <source>
        <dbReference type="ARBA" id="ARBA00022670"/>
    </source>
</evidence>
<dbReference type="GO" id="GO:0016020">
    <property type="term" value="C:membrane"/>
    <property type="evidence" value="ECO:0007669"/>
    <property type="project" value="InterPro"/>
</dbReference>
<name>A0A9J5WPP2_SOLCO</name>
<dbReference type="EMBL" id="JACXVP010000011">
    <property type="protein sequence ID" value="KAG5577554.1"/>
    <property type="molecule type" value="Genomic_DNA"/>
</dbReference>
<dbReference type="AlphaFoldDB" id="A0A9J5WPP2"/>